<evidence type="ECO:0000313" key="7">
    <source>
        <dbReference type="EMBL" id="KIP09970.1"/>
    </source>
</evidence>
<feature type="compositionally biased region" description="Basic and acidic residues" evidence="6">
    <location>
        <begin position="250"/>
        <end position="278"/>
    </location>
</feature>
<feature type="compositionally biased region" description="Acidic residues" evidence="6">
    <location>
        <begin position="189"/>
        <end position="202"/>
    </location>
</feature>
<dbReference type="GO" id="GO:0008097">
    <property type="term" value="F:5S rRNA binding"/>
    <property type="evidence" value="ECO:0007669"/>
    <property type="project" value="TreeGrafter"/>
</dbReference>
<dbReference type="AlphaFoldDB" id="A0A0C3SDV4"/>
<dbReference type="Proteomes" id="UP000053257">
    <property type="component" value="Unassembled WGS sequence"/>
</dbReference>
<sequence length="468" mass="52742">MAVPSSFQKASTSASAPLSSMPQKKSTKSAIGAPSQRAQASRKGKKAWRKNIDIEDVEERLEELRVEERVTGSTLHQKKDHELFQIDVKGDEQVRKYLRPRFSSSQLTSARILAQRSAVPAVPSRHISSPSLKRKKVSGEEKERLLRIGKKMRKGPFNAVMDPTELGAGSALLELSEAAKKSGGYDVWAEGDDDADDEQEEEIVPRKVAPKPEVPHPRKHIVVPAVPSPHEGSSYNPPVASHTSLLRAAVEAEEKRAREEAELKRTKEQMERARKVAQEDAMELGTAPGMTVQELVAEDEEPQASAEVPTKKIPERKTKAERRKAEKLRAEKRLLAERVAKKRLLASVPSAKALRKRTLKTIREREDLLRARHAQQEQEKLAKGLAGQRFGKHFVPDGEIDVQLGEDLSESLRAMKPEGNLFKDRFLSMQHRALIEPRVPVKPKRKTKFKEYEKHAWKKFDREQNGML</sequence>
<evidence type="ECO:0000256" key="1">
    <source>
        <dbReference type="ARBA" id="ARBA00008838"/>
    </source>
</evidence>
<name>A0A0C3SDV4_PHLG1</name>
<gene>
    <name evidence="7" type="ORF">PHLGIDRAFT_102075</name>
</gene>
<comment type="function">
    <text evidence="5">May play a role in ribosome biogenesis.</text>
</comment>
<evidence type="ECO:0000256" key="5">
    <source>
        <dbReference type="PIRNR" id="PIRNR017302"/>
    </source>
</evidence>
<keyword evidence="4 5" id="KW-0539">Nucleus</keyword>
<dbReference type="InterPro" id="IPR011687">
    <property type="entry name" value="Nop53/GLTSCR2"/>
</dbReference>
<evidence type="ECO:0000256" key="2">
    <source>
        <dbReference type="ARBA" id="ARBA00018339"/>
    </source>
</evidence>
<evidence type="ECO:0000256" key="6">
    <source>
        <dbReference type="SAM" id="MobiDB-lite"/>
    </source>
</evidence>
<feature type="compositionally biased region" description="Polar residues" evidence="6">
    <location>
        <begin position="1"/>
        <end position="24"/>
    </location>
</feature>
<dbReference type="PANTHER" id="PTHR14211">
    <property type="entry name" value="GLIOMA SUPPRESSOR CANDIDATE REGION GENE 2"/>
    <property type="match status" value="1"/>
</dbReference>
<comment type="similarity">
    <text evidence="1 5">Belongs to the NOP53 family.</text>
</comment>
<dbReference type="PIRSF" id="PIRSF017302">
    <property type="entry name" value="Gltscr2"/>
    <property type="match status" value="1"/>
</dbReference>
<dbReference type="Pfam" id="PF07767">
    <property type="entry name" value="Nop53"/>
    <property type="match status" value="1"/>
</dbReference>
<dbReference type="STRING" id="745531.A0A0C3SDV4"/>
<keyword evidence="3 5" id="KW-0690">Ribosome biogenesis</keyword>
<accession>A0A0C3SDV4</accession>
<dbReference type="HOGENOM" id="CLU_035888_1_1_1"/>
<keyword evidence="8" id="KW-1185">Reference proteome</keyword>
<feature type="compositionally biased region" description="Polar residues" evidence="6">
    <location>
        <begin position="231"/>
        <end position="244"/>
    </location>
</feature>
<reference evidence="7 8" key="1">
    <citation type="journal article" date="2014" name="PLoS Genet.">
        <title>Analysis of the Phlebiopsis gigantea genome, transcriptome and secretome provides insight into its pioneer colonization strategies of wood.</title>
        <authorList>
            <person name="Hori C."/>
            <person name="Ishida T."/>
            <person name="Igarashi K."/>
            <person name="Samejima M."/>
            <person name="Suzuki H."/>
            <person name="Master E."/>
            <person name="Ferreira P."/>
            <person name="Ruiz-Duenas F.J."/>
            <person name="Held B."/>
            <person name="Canessa P."/>
            <person name="Larrondo L.F."/>
            <person name="Schmoll M."/>
            <person name="Druzhinina I.S."/>
            <person name="Kubicek C.P."/>
            <person name="Gaskell J.A."/>
            <person name="Kersten P."/>
            <person name="St John F."/>
            <person name="Glasner J."/>
            <person name="Sabat G."/>
            <person name="Splinter BonDurant S."/>
            <person name="Syed K."/>
            <person name="Yadav J."/>
            <person name="Mgbeahuruike A.C."/>
            <person name="Kovalchuk A."/>
            <person name="Asiegbu F.O."/>
            <person name="Lackner G."/>
            <person name="Hoffmeister D."/>
            <person name="Rencoret J."/>
            <person name="Gutierrez A."/>
            <person name="Sun H."/>
            <person name="Lindquist E."/>
            <person name="Barry K."/>
            <person name="Riley R."/>
            <person name="Grigoriev I.V."/>
            <person name="Henrissat B."/>
            <person name="Kues U."/>
            <person name="Berka R.M."/>
            <person name="Martinez A.T."/>
            <person name="Covert S.F."/>
            <person name="Blanchette R.A."/>
            <person name="Cullen D."/>
        </authorList>
    </citation>
    <scope>NUCLEOTIDE SEQUENCE [LARGE SCALE GENOMIC DNA]</scope>
    <source>
        <strain evidence="7 8">11061_1 CR5-6</strain>
    </source>
</reference>
<dbReference type="PANTHER" id="PTHR14211:SF7">
    <property type="entry name" value="RIBOSOME BIOGENESIS PROTEIN NOP53"/>
    <property type="match status" value="1"/>
</dbReference>
<protein>
    <recommendedName>
        <fullName evidence="2 5">Ribosome biogenesis protein NOP53</fullName>
    </recommendedName>
</protein>
<evidence type="ECO:0000256" key="3">
    <source>
        <dbReference type="ARBA" id="ARBA00022517"/>
    </source>
</evidence>
<dbReference type="GO" id="GO:0005730">
    <property type="term" value="C:nucleolus"/>
    <property type="evidence" value="ECO:0007669"/>
    <property type="project" value="UniProtKB-SubCell"/>
</dbReference>
<feature type="region of interest" description="Disordered" evidence="6">
    <location>
        <begin position="115"/>
        <end position="142"/>
    </location>
</feature>
<evidence type="ECO:0000313" key="8">
    <source>
        <dbReference type="Proteomes" id="UP000053257"/>
    </source>
</evidence>
<feature type="region of interest" description="Disordered" evidence="6">
    <location>
        <begin position="1"/>
        <end position="48"/>
    </location>
</feature>
<organism evidence="7 8">
    <name type="scientific">Phlebiopsis gigantea (strain 11061_1 CR5-6)</name>
    <name type="common">White-rot fungus</name>
    <name type="synonym">Peniophora gigantea</name>
    <dbReference type="NCBI Taxonomy" id="745531"/>
    <lineage>
        <taxon>Eukaryota</taxon>
        <taxon>Fungi</taxon>
        <taxon>Dikarya</taxon>
        <taxon>Basidiomycota</taxon>
        <taxon>Agaricomycotina</taxon>
        <taxon>Agaricomycetes</taxon>
        <taxon>Polyporales</taxon>
        <taxon>Phanerochaetaceae</taxon>
        <taxon>Phlebiopsis</taxon>
    </lineage>
</organism>
<dbReference type="GO" id="GO:0005654">
    <property type="term" value="C:nucleoplasm"/>
    <property type="evidence" value="ECO:0007669"/>
    <property type="project" value="UniProtKB-SubCell"/>
</dbReference>
<feature type="compositionally biased region" description="Basic and acidic residues" evidence="6">
    <location>
        <begin position="309"/>
        <end position="325"/>
    </location>
</feature>
<dbReference type="GO" id="GO:0006364">
    <property type="term" value="P:rRNA processing"/>
    <property type="evidence" value="ECO:0007669"/>
    <property type="project" value="TreeGrafter"/>
</dbReference>
<dbReference type="EMBL" id="KN840460">
    <property type="protein sequence ID" value="KIP09970.1"/>
    <property type="molecule type" value="Genomic_DNA"/>
</dbReference>
<dbReference type="OrthoDB" id="5072at2759"/>
<comment type="subcellular location">
    <subcellularLocation>
        <location evidence="5">Nucleus</location>
        <location evidence="5">Nucleolus</location>
    </subcellularLocation>
    <subcellularLocation>
        <location evidence="5">Nucleus</location>
        <location evidence="5">Nucleoplasm</location>
    </subcellularLocation>
</comment>
<feature type="region of interest" description="Disordered" evidence="6">
    <location>
        <begin position="185"/>
        <end position="325"/>
    </location>
</feature>
<evidence type="ECO:0000256" key="4">
    <source>
        <dbReference type="ARBA" id="ARBA00023242"/>
    </source>
</evidence>
<dbReference type="GO" id="GO:0000027">
    <property type="term" value="P:ribosomal large subunit assembly"/>
    <property type="evidence" value="ECO:0007669"/>
    <property type="project" value="UniProtKB-UniRule"/>
</dbReference>
<proteinExistence type="inferred from homology"/>